<dbReference type="EMBL" id="DXGA01000108">
    <property type="protein sequence ID" value="HIW93968.1"/>
    <property type="molecule type" value="Genomic_DNA"/>
</dbReference>
<dbReference type="Pfam" id="PF00300">
    <property type="entry name" value="His_Phos_1"/>
    <property type="match status" value="1"/>
</dbReference>
<dbReference type="SMART" id="SM00855">
    <property type="entry name" value="PGAM"/>
    <property type="match status" value="1"/>
</dbReference>
<dbReference type="InterPro" id="IPR050275">
    <property type="entry name" value="PGM_Phosphatase"/>
</dbReference>
<accession>A0A9D1RVC8</accession>
<dbReference type="GO" id="GO:0005737">
    <property type="term" value="C:cytoplasm"/>
    <property type="evidence" value="ECO:0007669"/>
    <property type="project" value="TreeGrafter"/>
</dbReference>
<dbReference type="SUPFAM" id="SSF53254">
    <property type="entry name" value="Phosphoglycerate mutase-like"/>
    <property type="match status" value="1"/>
</dbReference>
<name>A0A9D1RVC8_9FIRM</name>
<gene>
    <name evidence="3" type="ORF">H9868_05440</name>
</gene>
<dbReference type="GO" id="GO:0016791">
    <property type="term" value="F:phosphatase activity"/>
    <property type="evidence" value="ECO:0007669"/>
    <property type="project" value="TreeGrafter"/>
</dbReference>
<dbReference type="AlphaFoldDB" id="A0A9D1RVC8"/>
<evidence type="ECO:0000256" key="2">
    <source>
        <dbReference type="PIRSR" id="PIRSR613078-2"/>
    </source>
</evidence>
<dbReference type="PANTHER" id="PTHR48100">
    <property type="entry name" value="BROAD-SPECIFICITY PHOSPHATASE YOR283W-RELATED"/>
    <property type="match status" value="1"/>
</dbReference>
<protein>
    <submittedName>
        <fullName evidence="3">Histidine phosphatase family protein</fullName>
    </submittedName>
</protein>
<dbReference type="Gene3D" id="3.40.50.1240">
    <property type="entry name" value="Phosphoglycerate mutase-like"/>
    <property type="match status" value="1"/>
</dbReference>
<evidence type="ECO:0000313" key="4">
    <source>
        <dbReference type="Proteomes" id="UP000824192"/>
    </source>
</evidence>
<sequence>MSHPVTLYLVRHGQTEFNLKGLAQGWSNSPLTDAGQEGAARLGAGLAREGVRFGLACSSDSGRAVDTARLILTHAGQADLPRRQDPRLREWCMGDFEAGPVDAFLEAFAAKFPGDPLHPDRFHALPDWADCLLEHNSEGAVQTFDAICQRLMEGLEALMREAEEAGIDNVLVVSHGLAIKTVLYILARDRMDEAGNLKNTSVCTFRWDGTALHPLVLNDTHYLEG</sequence>
<dbReference type="Proteomes" id="UP000824192">
    <property type="component" value="Unassembled WGS sequence"/>
</dbReference>
<proteinExistence type="predicted"/>
<organism evidence="3 4">
    <name type="scientific">Candidatus Flavonifractor merdipullorum</name>
    <dbReference type="NCBI Taxonomy" id="2838590"/>
    <lineage>
        <taxon>Bacteria</taxon>
        <taxon>Bacillati</taxon>
        <taxon>Bacillota</taxon>
        <taxon>Clostridia</taxon>
        <taxon>Eubacteriales</taxon>
        <taxon>Oscillospiraceae</taxon>
        <taxon>Flavonifractor</taxon>
    </lineage>
</organism>
<reference evidence="3" key="1">
    <citation type="journal article" date="2021" name="PeerJ">
        <title>Extensive microbial diversity within the chicken gut microbiome revealed by metagenomics and culture.</title>
        <authorList>
            <person name="Gilroy R."/>
            <person name="Ravi A."/>
            <person name="Getino M."/>
            <person name="Pursley I."/>
            <person name="Horton D.L."/>
            <person name="Alikhan N.F."/>
            <person name="Baker D."/>
            <person name="Gharbi K."/>
            <person name="Hall N."/>
            <person name="Watson M."/>
            <person name="Adriaenssens E.M."/>
            <person name="Foster-Nyarko E."/>
            <person name="Jarju S."/>
            <person name="Secka A."/>
            <person name="Antonio M."/>
            <person name="Oren A."/>
            <person name="Chaudhuri R.R."/>
            <person name="La Ragione R."/>
            <person name="Hildebrand F."/>
            <person name="Pallen M.J."/>
        </authorList>
    </citation>
    <scope>NUCLEOTIDE SEQUENCE</scope>
    <source>
        <strain evidence="3">ChiGjej6B6-1540</strain>
    </source>
</reference>
<feature type="active site" description="Proton donor/acceptor" evidence="1">
    <location>
        <position position="90"/>
    </location>
</feature>
<dbReference type="InterPro" id="IPR013078">
    <property type="entry name" value="His_Pase_superF_clade-1"/>
</dbReference>
<dbReference type="CDD" id="cd07067">
    <property type="entry name" value="HP_PGM_like"/>
    <property type="match status" value="1"/>
</dbReference>
<comment type="caution">
    <text evidence="3">The sequence shown here is derived from an EMBL/GenBank/DDBJ whole genome shotgun (WGS) entry which is preliminary data.</text>
</comment>
<dbReference type="InterPro" id="IPR029033">
    <property type="entry name" value="His_PPase_superfam"/>
</dbReference>
<feature type="binding site" evidence="2">
    <location>
        <begin position="11"/>
        <end position="18"/>
    </location>
    <ligand>
        <name>substrate</name>
    </ligand>
</feature>
<feature type="active site" description="Tele-phosphohistidine intermediate" evidence="1">
    <location>
        <position position="12"/>
    </location>
</feature>
<reference evidence="3" key="2">
    <citation type="submission" date="2021-04" db="EMBL/GenBank/DDBJ databases">
        <authorList>
            <person name="Gilroy R."/>
        </authorList>
    </citation>
    <scope>NUCLEOTIDE SEQUENCE</scope>
    <source>
        <strain evidence="3">ChiGjej6B6-1540</strain>
    </source>
</reference>
<dbReference type="PROSITE" id="PS00175">
    <property type="entry name" value="PG_MUTASE"/>
    <property type="match status" value="1"/>
</dbReference>
<evidence type="ECO:0000313" key="3">
    <source>
        <dbReference type="EMBL" id="HIW93968.1"/>
    </source>
</evidence>
<dbReference type="InterPro" id="IPR001345">
    <property type="entry name" value="PG/BPGM_mutase_AS"/>
</dbReference>
<evidence type="ECO:0000256" key="1">
    <source>
        <dbReference type="PIRSR" id="PIRSR613078-1"/>
    </source>
</evidence>
<dbReference type="PANTHER" id="PTHR48100:SF9">
    <property type="entry name" value="PHOSPHOGLYCERATE MUTASE 2 PARALOG"/>
    <property type="match status" value="1"/>
</dbReference>
<feature type="binding site" evidence="2">
    <location>
        <position position="63"/>
    </location>
    <ligand>
        <name>substrate</name>
    </ligand>
</feature>